<keyword evidence="2" id="KW-0472">Membrane</keyword>
<reference evidence="3" key="1">
    <citation type="journal article" date="2020" name="Nature">
        <title>Giant virus diversity and host interactions through global metagenomics.</title>
        <authorList>
            <person name="Schulz F."/>
            <person name="Roux S."/>
            <person name="Paez-Espino D."/>
            <person name="Jungbluth S."/>
            <person name="Walsh D.A."/>
            <person name="Denef V.J."/>
            <person name="McMahon K.D."/>
            <person name="Konstantinidis K.T."/>
            <person name="Eloe-Fadrosh E.A."/>
            <person name="Kyrpides N.C."/>
            <person name="Woyke T."/>
        </authorList>
    </citation>
    <scope>NUCLEOTIDE SEQUENCE</scope>
    <source>
        <strain evidence="3">GVMAG-M-3300027804-48</strain>
    </source>
</reference>
<keyword evidence="2" id="KW-1133">Transmembrane helix</keyword>
<evidence type="ECO:0000256" key="2">
    <source>
        <dbReference type="SAM" id="Phobius"/>
    </source>
</evidence>
<dbReference type="AlphaFoldDB" id="A0A6C0LFU2"/>
<sequence>MSLEEYFKDVKEAEAYTKEYLNDILNKSIYEYYLIEKQTEQIEINRKINLFKNTKIKDILIKVDIQNGQTFQVYNKNNTHQNQYEFSKTEQFQPLIIEHVIKTIHSSYNLRKNMLPSLIKTYIEQILRYFCDTRENGGIKLLCENIIQYEINHCELKSMIEAQENKMKNIEEVIIRNNNEELSTKINNQEEIIEDFKLMIEDQKNQIKNLKEVIIRNNNEELSAKINNQEEIIEDFKLMIEAQENQIKNLKEVIIRNNNNKELSAKIDNQKEIIKDFKLMIEAQEKKIEDMIFDNHNFRITDEQHKKKIKNLEEVIIRNNNEELSVKIDNQEEILEDLALNKEQQEKKIDNQEEIIKDLIIYNQSLAFKNDKLEKKINDLEEVMRNKNQEISAKVATLKITKSYINLNLIIFLIYFISSLFKHTII</sequence>
<dbReference type="EMBL" id="MN740489">
    <property type="protein sequence ID" value="QHU29423.1"/>
    <property type="molecule type" value="Genomic_DNA"/>
</dbReference>
<keyword evidence="2" id="KW-0812">Transmembrane</keyword>
<evidence type="ECO:0000313" key="3">
    <source>
        <dbReference type="EMBL" id="QHU29423.1"/>
    </source>
</evidence>
<name>A0A6C0LFU2_9ZZZZ</name>
<protein>
    <submittedName>
        <fullName evidence="3">Uncharacterized protein</fullName>
    </submittedName>
</protein>
<feature type="coiled-coil region" evidence="1">
    <location>
        <begin position="160"/>
        <end position="287"/>
    </location>
</feature>
<accession>A0A6C0LFU2</accession>
<proteinExistence type="predicted"/>
<evidence type="ECO:0000256" key="1">
    <source>
        <dbReference type="SAM" id="Coils"/>
    </source>
</evidence>
<keyword evidence="1" id="KW-0175">Coiled coil</keyword>
<feature type="coiled-coil region" evidence="1">
    <location>
        <begin position="321"/>
        <end position="390"/>
    </location>
</feature>
<feature type="transmembrane region" description="Helical" evidence="2">
    <location>
        <begin position="404"/>
        <end position="421"/>
    </location>
</feature>
<organism evidence="3">
    <name type="scientific">viral metagenome</name>
    <dbReference type="NCBI Taxonomy" id="1070528"/>
    <lineage>
        <taxon>unclassified sequences</taxon>
        <taxon>metagenomes</taxon>
        <taxon>organismal metagenomes</taxon>
    </lineage>
</organism>